<evidence type="ECO:0000256" key="1">
    <source>
        <dbReference type="SAM" id="MobiDB-lite"/>
    </source>
</evidence>
<dbReference type="VEuPathDB" id="FungiDB:BO80DRAFT_483566"/>
<organism evidence="2 3">
    <name type="scientific">Aspergillus ibericus CBS 121593</name>
    <dbReference type="NCBI Taxonomy" id="1448316"/>
    <lineage>
        <taxon>Eukaryota</taxon>
        <taxon>Fungi</taxon>
        <taxon>Dikarya</taxon>
        <taxon>Ascomycota</taxon>
        <taxon>Pezizomycotina</taxon>
        <taxon>Eurotiomycetes</taxon>
        <taxon>Eurotiomycetidae</taxon>
        <taxon>Eurotiales</taxon>
        <taxon>Aspergillaceae</taxon>
        <taxon>Aspergillus</taxon>
        <taxon>Aspergillus subgen. Circumdati</taxon>
    </lineage>
</organism>
<proteinExistence type="predicted"/>
<name>A0A395GN42_9EURO</name>
<dbReference type="GeneID" id="37228303"/>
<keyword evidence="3" id="KW-1185">Reference proteome</keyword>
<dbReference type="STRING" id="1448316.A0A395GN42"/>
<feature type="compositionally biased region" description="Polar residues" evidence="1">
    <location>
        <begin position="1"/>
        <end position="21"/>
    </location>
</feature>
<dbReference type="AlphaFoldDB" id="A0A395GN42"/>
<dbReference type="Proteomes" id="UP000249402">
    <property type="component" value="Unassembled WGS sequence"/>
</dbReference>
<protein>
    <submittedName>
        <fullName evidence="2">Uncharacterized protein</fullName>
    </submittedName>
</protein>
<sequence>MSSELDQQTNDITTQLASTFRITDDQEDPPSLSAVNENPTQHIEKGDDVISLHTPPECSFPSSSQTSHSLSTAPEKPDEVPSSSHQSDSLDIDHIITTGRGLTGILKKHKDKKTSKKVKFAITPTKVVKRYRSTEGGCSLVQRHMMCSRYFPSINSHKSGRSLKQVVHVMAEDQCVSGGNGNSESKGGDKAGNQYDESFPIVSKSSFNDLIEYIRQSTACEVKTHDPSKPQVRQREDDIRAWDYRNIWCTKCYGKCPVCDTFCCVYEELRSVVTDEECDPLLSRDRGRSMGLIEVVGAYVKDTSTFSLCTAPGGCGRHVCPSCCGVCPDDWCQDVQCKVSDDWCLFLSTGPGNWADNHFRSGVQGKSLGGMRLARAVGGAPCSETIRHDHDQVTTPLIFNSLLVDAWLLF</sequence>
<dbReference type="OrthoDB" id="1727108at2759"/>
<reference evidence="2 3" key="1">
    <citation type="submission" date="2018-02" db="EMBL/GenBank/DDBJ databases">
        <title>The genomes of Aspergillus section Nigri reveals drivers in fungal speciation.</title>
        <authorList>
            <consortium name="DOE Joint Genome Institute"/>
            <person name="Vesth T.C."/>
            <person name="Nybo J."/>
            <person name="Theobald S."/>
            <person name="Brandl J."/>
            <person name="Frisvad J.C."/>
            <person name="Nielsen K.F."/>
            <person name="Lyhne E.K."/>
            <person name="Kogle M.E."/>
            <person name="Kuo A."/>
            <person name="Riley R."/>
            <person name="Clum A."/>
            <person name="Nolan M."/>
            <person name="Lipzen A."/>
            <person name="Salamov A."/>
            <person name="Henrissat B."/>
            <person name="Wiebenga A."/>
            <person name="De vries R.P."/>
            <person name="Grigoriev I.V."/>
            <person name="Mortensen U.H."/>
            <person name="Andersen M.R."/>
            <person name="Baker S.E."/>
        </authorList>
    </citation>
    <scope>NUCLEOTIDE SEQUENCE [LARGE SCALE GENOMIC DNA]</scope>
    <source>
        <strain evidence="2 3">CBS 121593</strain>
    </source>
</reference>
<gene>
    <name evidence="2" type="ORF">BO80DRAFT_483566</name>
</gene>
<dbReference type="EMBL" id="KZ824469">
    <property type="protein sequence ID" value="RAK96899.1"/>
    <property type="molecule type" value="Genomic_DNA"/>
</dbReference>
<feature type="compositionally biased region" description="Low complexity" evidence="1">
    <location>
        <begin position="59"/>
        <end position="71"/>
    </location>
</feature>
<evidence type="ECO:0000313" key="3">
    <source>
        <dbReference type="Proteomes" id="UP000249402"/>
    </source>
</evidence>
<feature type="region of interest" description="Disordered" evidence="1">
    <location>
        <begin position="1"/>
        <end position="93"/>
    </location>
</feature>
<dbReference type="RefSeq" id="XP_025571227.1">
    <property type="nucleotide sequence ID" value="XM_025723438.1"/>
</dbReference>
<evidence type="ECO:0000313" key="2">
    <source>
        <dbReference type="EMBL" id="RAK96899.1"/>
    </source>
</evidence>
<accession>A0A395GN42</accession>